<evidence type="ECO:0000313" key="3">
    <source>
        <dbReference type="Proteomes" id="UP001175000"/>
    </source>
</evidence>
<sequence length="107" mass="11657">MPFLGCALSFQAFNGLSPFLGRERKGKGMAWVFCGIGFLLFRFFLGLGNSGKADDFTVVSIGKKALAFVEMVACLLATLEHLVLPSHSSLRMGWQTWMSSAACWKGS</sequence>
<proteinExistence type="predicted"/>
<comment type="caution">
    <text evidence="2">The sequence shown here is derived from an EMBL/GenBank/DDBJ whole genome shotgun (WGS) entry which is preliminary data.</text>
</comment>
<gene>
    <name evidence="2" type="ORF">B0T14DRAFT_6384</name>
</gene>
<feature type="transmembrane region" description="Helical" evidence="1">
    <location>
        <begin position="28"/>
        <end position="45"/>
    </location>
</feature>
<name>A0AA40CBP1_9PEZI</name>
<feature type="transmembrane region" description="Helical" evidence="1">
    <location>
        <begin position="65"/>
        <end position="84"/>
    </location>
</feature>
<dbReference type="Proteomes" id="UP001175000">
    <property type="component" value="Unassembled WGS sequence"/>
</dbReference>
<evidence type="ECO:0000256" key="1">
    <source>
        <dbReference type="SAM" id="Phobius"/>
    </source>
</evidence>
<dbReference type="EMBL" id="JAULSU010000001">
    <property type="protein sequence ID" value="KAK0631639.1"/>
    <property type="molecule type" value="Genomic_DNA"/>
</dbReference>
<reference evidence="2" key="1">
    <citation type="submission" date="2023-06" db="EMBL/GenBank/DDBJ databases">
        <title>Genome-scale phylogeny and comparative genomics of the fungal order Sordariales.</title>
        <authorList>
            <consortium name="Lawrence Berkeley National Laboratory"/>
            <person name="Hensen N."/>
            <person name="Bonometti L."/>
            <person name="Westerberg I."/>
            <person name="Brannstrom I.O."/>
            <person name="Guillou S."/>
            <person name="Cros-Aarteil S."/>
            <person name="Calhoun S."/>
            <person name="Haridas S."/>
            <person name="Kuo A."/>
            <person name="Mondo S."/>
            <person name="Pangilinan J."/>
            <person name="Riley R."/>
            <person name="Labutti K."/>
            <person name="Andreopoulos B."/>
            <person name="Lipzen A."/>
            <person name="Chen C."/>
            <person name="Yanf M."/>
            <person name="Daum C."/>
            <person name="Ng V."/>
            <person name="Clum A."/>
            <person name="Steindorff A."/>
            <person name="Ohm R."/>
            <person name="Martin F."/>
            <person name="Silar P."/>
            <person name="Natvig D."/>
            <person name="Lalanne C."/>
            <person name="Gautier V."/>
            <person name="Ament-Velasquez S.L."/>
            <person name="Kruys A."/>
            <person name="Hutchinson M.I."/>
            <person name="Powell A.J."/>
            <person name="Barry K."/>
            <person name="Miller A.N."/>
            <person name="Grigoriev I.V."/>
            <person name="Debuchy R."/>
            <person name="Gladieux P."/>
            <person name="Thoren M.H."/>
            <person name="Johannesson H."/>
        </authorList>
    </citation>
    <scope>NUCLEOTIDE SEQUENCE</scope>
    <source>
        <strain evidence="2">CBS 606.72</strain>
    </source>
</reference>
<keyword evidence="3" id="KW-1185">Reference proteome</keyword>
<accession>A0AA40CBP1</accession>
<protein>
    <submittedName>
        <fullName evidence="2">Uncharacterized protein</fullName>
    </submittedName>
</protein>
<keyword evidence="1" id="KW-1133">Transmembrane helix</keyword>
<evidence type="ECO:0000313" key="2">
    <source>
        <dbReference type="EMBL" id="KAK0631639.1"/>
    </source>
</evidence>
<organism evidence="2 3">
    <name type="scientific">Immersiella caudata</name>
    <dbReference type="NCBI Taxonomy" id="314043"/>
    <lineage>
        <taxon>Eukaryota</taxon>
        <taxon>Fungi</taxon>
        <taxon>Dikarya</taxon>
        <taxon>Ascomycota</taxon>
        <taxon>Pezizomycotina</taxon>
        <taxon>Sordariomycetes</taxon>
        <taxon>Sordariomycetidae</taxon>
        <taxon>Sordariales</taxon>
        <taxon>Lasiosphaeriaceae</taxon>
        <taxon>Immersiella</taxon>
    </lineage>
</organism>
<keyword evidence="1" id="KW-0812">Transmembrane</keyword>
<dbReference type="AlphaFoldDB" id="A0AA40CBP1"/>
<keyword evidence="1" id="KW-0472">Membrane</keyword>